<keyword evidence="3" id="KW-1185">Reference proteome</keyword>
<accession>A0ABY4CCD6</accession>
<dbReference type="Proteomes" id="UP000830116">
    <property type="component" value="Chromosome"/>
</dbReference>
<feature type="transmembrane region" description="Helical" evidence="1">
    <location>
        <begin position="145"/>
        <end position="163"/>
    </location>
</feature>
<reference evidence="2" key="1">
    <citation type="submission" date="2022-03" db="EMBL/GenBank/DDBJ databases">
        <title>Genome Identification and Characterization of new species Bdellovibrio reynosense LBG001 sp. nov. from a Mexico soil sample.</title>
        <authorList>
            <person name="Camilli A."/>
            <person name="Ajao Y."/>
            <person name="Guo X."/>
        </authorList>
    </citation>
    <scope>NUCLEOTIDE SEQUENCE</scope>
    <source>
        <strain evidence="2">LBG001</strain>
    </source>
</reference>
<dbReference type="RefSeq" id="WP_243537537.1">
    <property type="nucleotide sequence ID" value="NZ_CP093442.1"/>
</dbReference>
<proteinExistence type="predicted"/>
<feature type="transmembrane region" description="Helical" evidence="1">
    <location>
        <begin position="110"/>
        <end position="133"/>
    </location>
</feature>
<evidence type="ECO:0000313" key="2">
    <source>
        <dbReference type="EMBL" id="UOF01183.1"/>
    </source>
</evidence>
<name>A0ABY4CCD6_9BACT</name>
<keyword evidence="1" id="KW-0812">Transmembrane</keyword>
<evidence type="ECO:0000256" key="1">
    <source>
        <dbReference type="SAM" id="Phobius"/>
    </source>
</evidence>
<evidence type="ECO:0000313" key="3">
    <source>
        <dbReference type="Proteomes" id="UP000830116"/>
    </source>
</evidence>
<protein>
    <submittedName>
        <fullName evidence="2">Uncharacterized protein</fullName>
    </submittedName>
</protein>
<dbReference type="EMBL" id="CP093442">
    <property type="protein sequence ID" value="UOF01183.1"/>
    <property type="molecule type" value="Genomic_DNA"/>
</dbReference>
<keyword evidence="1" id="KW-1133">Transmembrane helix</keyword>
<sequence>MSKSLAAEFQSHQQLSAEGQDFLKHLEKSIAQDLWESAGGHWSSQSIEFFRKTAMAKLSMGVSESAGQSFPEAWQSVVRDFHSQQCWGEKRLIKKEIKPKTEEQKIFWELFSYIWILIQAMLITKTAVFYLGIKAAEEGTSEGQIYVTLALIFSVVSLSWFGYRKYRKNHKD</sequence>
<gene>
    <name evidence="2" type="ORF">MNR06_15900</name>
</gene>
<keyword evidence="1" id="KW-0472">Membrane</keyword>
<organism evidence="2 3">
    <name type="scientific">Bdellovibrio reynosensis</name>
    <dbReference type="NCBI Taxonomy" id="2835041"/>
    <lineage>
        <taxon>Bacteria</taxon>
        <taxon>Pseudomonadati</taxon>
        <taxon>Bdellovibrionota</taxon>
        <taxon>Bdellovibrionia</taxon>
        <taxon>Bdellovibrionales</taxon>
        <taxon>Pseudobdellovibrionaceae</taxon>
        <taxon>Bdellovibrio</taxon>
    </lineage>
</organism>